<dbReference type="InterPro" id="IPR037143">
    <property type="entry name" value="4-PPantetheinyl_Trfase_dom_sf"/>
</dbReference>
<dbReference type="PANTHER" id="PTHR12215">
    <property type="entry name" value="PHOSPHOPANTETHEINE TRANSFERASE"/>
    <property type="match status" value="1"/>
</dbReference>
<keyword evidence="6" id="KW-1185">Reference proteome</keyword>
<proteinExistence type="inferred from homology"/>
<evidence type="ECO:0000259" key="4">
    <source>
        <dbReference type="Pfam" id="PF22624"/>
    </source>
</evidence>
<dbReference type="Pfam" id="PF01648">
    <property type="entry name" value="ACPS"/>
    <property type="match status" value="1"/>
</dbReference>
<dbReference type="Gene3D" id="3.90.470.20">
    <property type="entry name" value="4'-phosphopantetheinyl transferase domain"/>
    <property type="match status" value="1"/>
</dbReference>
<evidence type="ECO:0000259" key="3">
    <source>
        <dbReference type="Pfam" id="PF01648"/>
    </source>
</evidence>
<evidence type="ECO:0000256" key="2">
    <source>
        <dbReference type="ARBA" id="ARBA00022679"/>
    </source>
</evidence>
<sequence length="242" mass="27493">MGQVEVEIVFLEDIEWQAENQCGFNLNTGVDVWRINIANQLTDMERFSTILQPDEVARANRYIQEKDRIRFIVSRAGLRTILAKYLHLDAPAITFKANANRKPYIEGSDLKYNVSHTNDWVLIAIANTDVGVDTEKIDPAFDFPSILPDYFSPAETVFIGHSPENFFLLWTRKEALTKATSQGLDENLKQIPSLGGLQFADNSLLLTDKNWNVNSFKLDDRSFGTIVTGQNAKELRFFNADL</sequence>
<evidence type="ECO:0008006" key="7">
    <source>
        <dbReference type="Google" id="ProtNLM"/>
    </source>
</evidence>
<feature type="domain" description="4'-phosphopantetheinyl transferase N-terminal" evidence="4">
    <location>
        <begin position="44"/>
        <end position="124"/>
    </location>
</feature>
<organism evidence="5 6">
    <name type="scientific">Mucilaginibacter dorajii</name>
    <dbReference type="NCBI Taxonomy" id="692994"/>
    <lineage>
        <taxon>Bacteria</taxon>
        <taxon>Pseudomonadati</taxon>
        <taxon>Bacteroidota</taxon>
        <taxon>Sphingobacteriia</taxon>
        <taxon>Sphingobacteriales</taxon>
        <taxon>Sphingobacteriaceae</taxon>
        <taxon>Mucilaginibacter</taxon>
    </lineage>
</organism>
<dbReference type="InterPro" id="IPR050559">
    <property type="entry name" value="P-Pant_transferase_sf"/>
</dbReference>
<name>A0ABP7QTJ2_9SPHI</name>
<feature type="domain" description="4'-phosphopantetheinyl transferase" evidence="3">
    <location>
        <begin position="130"/>
        <end position="191"/>
    </location>
</feature>
<dbReference type="InterPro" id="IPR008278">
    <property type="entry name" value="4-PPantetheinyl_Trfase_dom"/>
</dbReference>
<dbReference type="Pfam" id="PF22624">
    <property type="entry name" value="AASDHPPT_N"/>
    <property type="match status" value="1"/>
</dbReference>
<dbReference type="Proteomes" id="UP001500742">
    <property type="component" value="Unassembled WGS sequence"/>
</dbReference>
<protein>
    <recommendedName>
        <fullName evidence="7">4'-phosphopantetheinyl transferase domain-containing protein</fullName>
    </recommendedName>
</protein>
<evidence type="ECO:0000313" key="5">
    <source>
        <dbReference type="EMBL" id="GAA3987783.1"/>
    </source>
</evidence>
<dbReference type="RefSeq" id="WP_259094107.1">
    <property type="nucleotide sequence ID" value="NZ_BAAAZC010000029.1"/>
</dbReference>
<evidence type="ECO:0000256" key="1">
    <source>
        <dbReference type="ARBA" id="ARBA00010990"/>
    </source>
</evidence>
<dbReference type="EMBL" id="BAAAZC010000029">
    <property type="protein sequence ID" value="GAA3987783.1"/>
    <property type="molecule type" value="Genomic_DNA"/>
</dbReference>
<dbReference type="InterPro" id="IPR055066">
    <property type="entry name" value="AASDHPPT_N"/>
</dbReference>
<gene>
    <name evidence="5" type="ORF">GCM10022210_45620</name>
</gene>
<evidence type="ECO:0000313" key="6">
    <source>
        <dbReference type="Proteomes" id="UP001500742"/>
    </source>
</evidence>
<comment type="similarity">
    <text evidence="1">Belongs to the P-Pant transferase superfamily. Gsp/Sfp/HetI/AcpT family.</text>
</comment>
<keyword evidence="2" id="KW-0808">Transferase</keyword>
<reference evidence="6" key="1">
    <citation type="journal article" date="2019" name="Int. J. Syst. Evol. Microbiol.">
        <title>The Global Catalogue of Microorganisms (GCM) 10K type strain sequencing project: providing services to taxonomists for standard genome sequencing and annotation.</title>
        <authorList>
            <consortium name="The Broad Institute Genomics Platform"/>
            <consortium name="The Broad Institute Genome Sequencing Center for Infectious Disease"/>
            <person name="Wu L."/>
            <person name="Ma J."/>
        </authorList>
    </citation>
    <scope>NUCLEOTIDE SEQUENCE [LARGE SCALE GENOMIC DNA]</scope>
    <source>
        <strain evidence="6">JCM 16601</strain>
    </source>
</reference>
<dbReference type="PANTHER" id="PTHR12215:SF10">
    <property type="entry name" value="L-AMINOADIPATE-SEMIALDEHYDE DEHYDROGENASE-PHOSPHOPANTETHEINYL TRANSFERASE"/>
    <property type="match status" value="1"/>
</dbReference>
<accession>A0ABP7QTJ2</accession>
<comment type="caution">
    <text evidence="5">The sequence shown here is derived from an EMBL/GenBank/DDBJ whole genome shotgun (WGS) entry which is preliminary data.</text>
</comment>
<dbReference type="SUPFAM" id="SSF56214">
    <property type="entry name" value="4'-phosphopantetheinyl transferase"/>
    <property type="match status" value="2"/>
</dbReference>